<comment type="cofactor">
    <cofactor evidence="2">
        <name>Mg(2+)</name>
        <dbReference type="ChEBI" id="CHEBI:18420"/>
    </cofactor>
</comment>
<dbReference type="InterPro" id="IPR026410">
    <property type="entry name" value="OlisacTrfase_arch"/>
</dbReference>
<dbReference type="Gene3D" id="3.40.50.12610">
    <property type="match status" value="1"/>
</dbReference>
<dbReference type="GO" id="GO:0005886">
    <property type="term" value="C:plasma membrane"/>
    <property type="evidence" value="ECO:0007669"/>
    <property type="project" value="UniProtKB-SubCell"/>
</dbReference>
<dbReference type="Gene3D" id="2.60.40.3390">
    <property type="match status" value="1"/>
</dbReference>
<feature type="transmembrane region" description="Helical" evidence="18">
    <location>
        <begin position="274"/>
        <end position="293"/>
    </location>
</feature>
<name>A0A8J8B4K1_9EURY</name>
<feature type="transmembrane region" description="Helical" evidence="18">
    <location>
        <begin position="305"/>
        <end position="326"/>
    </location>
</feature>
<evidence type="ECO:0000256" key="3">
    <source>
        <dbReference type="ARBA" id="ARBA00004651"/>
    </source>
</evidence>
<evidence type="ECO:0000256" key="6">
    <source>
        <dbReference type="ARBA" id="ARBA00012602"/>
    </source>
</evidence>
<dbReference type="NCBIfam" id="TIGR04154">
    <property type="entry name" value="archaeo_STT3"/>
    <property type="match status" value="1"/>
</dbReference>
<feature type="compositionally biased region" description="Acidic residues" evidence="17">
    <location>
        <begin position="455"/>
        <end position="465"/>
    </location>
</feature>
<dbReference type="UniPathway" id="UPA00378"/>
<evidence type="ECO:0000256" key="13">
    <source>
        <dbReference type="ARBA" id="ARBA00023136"/>
    </source>
</evidence>
<feature type="transmembrane region" description="Helical" evidence="18">
    <location>
        <begin position="196"/>
        <end position="229"/>
    </location>
</feature>
<evidence type="ECO:0000259" key="20">
    <source>
        <dbReference type="Pfam" id="PF18079"/>
    </source>
</evidence>
<feature type="domain" description="AglB-like core" evidence="21">
    <location>
        <begin position="525"/>
        <end position="628"/>
    </location>
</feature>
<dbReference type="EC" id="2.4.99.21" evidence="6"/>
<evidence type="ECO:0000256" key="12">
    <source>
        <dbReference type="ARBA" id="ARBA00022989"/>
    </source>
</evidence>
<dbReference type="EMBL" id="JWHL01000001">
    <property type="protein sequence ID" value="MBR1368158.1"/>
    <property type="molecule type" value="Genomic_DNA"/>
</dbReference>
<evidence type="ECO:0000256" key="11">
    <source>
        <dbReference type="ARBA" id="ARBA00022842"/>
    </source>
</evidence>
<organism evidence="22 23">
    <name type="scientific">Methanocalculus chunghsingensis</name>
    <dbReference type="NCBI Taxonomy" id="156457"/>
    <lineage>
        <taxon>Archaea</taxon>
        <taxon>Methanobacteriati</taxon>
        <taxon>Methanobacteriota</taxon>
        <taxon>Stenosarchaea group</taxon>
        <taxon>Methanomicrobia</taxon>
        <taxon>Methanomicrobiales</taxon>
        <taxon>Methanocalculaceae</taxon>
        <taxon>Methanocalculus</taxon>
    </lineage>
</organism>
<feature type="transmembrane region" description="Helical" evidence="18">
    <location>
        <begin position="241"/>
        <end position="262"/>
    </location>
</feature>
<dbReference type="PANTHER" id="PTHR13872">
    <property type="entry name" value="DOLICHYL-DIPHOSPHOOLIGOSACCHARIDE--PROTEIN GLYCOSYLTRANSFERASE SUBUNIT"/>
    <property type="match status" value="1"/>
</dbReference>
<dbReference type="AlphaFoldDB" id="A0A8J8B4K1"/>
<keyword evidence="11" id="KW-0460">Magnesium</keyword>
<feature type="transmembrane region" description="Helical" evidence="18">
    <location>
        <begin position="413"/>
        <end position="433"/>
    </location>
</feature>
<evidence type="ECO:0000256" key="15">
    <source>
        <dbReference type="ARBA" id="ARBA00030679"/>
    </source>
</evidence>
<evidence type="ECO:0000256" key="16">
    <source>
        <dbReference type="ARBA" id="ARBA00034066"/>
    </source>
</evidence>
<evidence type="ECO:0000259" key="19">
    <source>
        <dbReference type="Pfam" id="PF02516"/>
    </source>
</evidence>
<keyword evidence="14" id="KW-0464">Manganese</keyword>
<sequence>MIRYSFIGTCLIAFSLLTFWLRTLPIPRIVSDDWVNLLGNDPWYSLRQIEQMALDFPAYSWFDPMTHFPMGEAIYWGPLFRLLAVVLVILTGASTRPEIMYVASFLPPLMAVAMVPVMYGLGAKLVDWKTGLVSAGFIAIVSGQYAYRSLFGFVDHHIGETLFSTLFCLCFIVALMKMKESGVRLSDLSSLKNPVLIYPALAGIAFLLGFYTMTTMVIFGVIVVIYTIIQVLLDQFRKEASDYLILTNVVTFLVVILGIIPFGLNQTGFGVGVYGPGNIVVYGLLIIGSLILYGISRYLSDRPWYFYPISLVGLTIVSLIVGLLALPNLTRGYIGQFTAVFGMQAVVLTVQEAMPWQFANAVSVFNWGWILVAGGVVYLLYRIWKQNDAPALFTLIWFALIFVATTRQVRFEYYLAANIALMAAICVGAVMQIGGRDLLRLAGIERLLKLKEEEVPPEAPDDVPEDTGKKGRKQKVVQKAPAEPSGKPLRSGLLVVTVIIALLFAWSSASANIMMGSNVGGGINSDWTAALVWLGENTSDPGLDYYEIYDSPKVRDTFEYPTEAYGVLSWWDYGHWITFVSKRIPHANPFQRGATTSAHFFMETDVNAATGMLEELGIRYVITDIEMATGKFWAMATWHDPVNATDPFQKPMLYQESATTGSYSTIQLYRESYYQTMIQRLHAFDGSATPAGEILVVESAPASALGLGTSPYPVITNVQQAGTVEDALRYIEEFTRAAPANHSAEILSPEMFTPSTDLDALQRFRLVYESPTNVLSSGGDIRYVKIFEFVSGAVLEGEGTIEVPVETNTGRTFTYRQESRDGIFVLPYPTEAGPDDVVVATGTYRIVETGQEVSVSYRAVMEGLRI</sequence>
<keyword evidence="13 18" id="KW-0472">Membrane</keyword>
<evidence type="ECO:0000256" key="1">
    <source>
        <dbReference type="ARBA" id="ARBA00001936"/>
    </source>
</evidence>
<evidence type="ECO:0000256" key="5">
    <source>
        <dbReference type="ARBA" id="ARBA00010810"/>
    </source>
</evidence>
<comment type="caution">
    <text evidence="22">The sequence shown here is derived from an EMBL/GenBank/DDBJ whole genome shotgun (WGS) entry which is preliminary data.</text>
</comment>
<feature type="transmembrane region" description="Helical" evidence="18">
    <location>
        <begin position="389"/>
        <end position="406"/>
    </location>
</feature>
<comment type="similarity">
    <text evidence="5">Belongs to the STT3 family.</text>
</comment>
<keyword evidence="7" id="KW-0328">Glycosyltransferase</keyword>
<dbReference type="PANTHER" id="PTHR13872:SF1">
    <property type="entry name" value="DOLICHYL-DIPHOSPHOOLIGOSACCHARIDE--PROTEIN GLYCOSYLTRANSFERASE SUBUNIT STT3B"/>
    <property type="match status" value="1"/>
</dbReference>
<accession>A0A8J8B4K1</accession>
<dbReference type="InterPro" id="IPR048307">
    <property type="entry name" value="STT3_N"/>
</dbReference>
<dbReference type="Proteomes" id="UP000730161">
    <property type="component" value="Unassembled WGS sequence"/>
</dbReference>
<feature type="domain" description="Archaeal glycosylation protein B peripheral" evidence="20">
    <location>
        <begin position="792"/>
        <end position="865"/>
    </location>
</feature>
<comment type="subcellular location">
    <subcellularLocation>
        <location evidence="3">Cell membrane</location>
        <topology evidence="3">Multi-pass membrane protein</topology>
    </subcellularLocation>
</comment>
<dbReference type="Pfam" id="PF02516">
    <property type="entry name" value="STT3"/>
    <property type="match status" value="1"/>
</dbReference>
<dbReference type="InterPro" id="IPR003674">
    <property type="entry name" value="Oligo_trans_STT3"/>
</dbReference>
<evidence type="ECO:0000256" key="18">
    <source>
        <dbReference type="SAM" id="Phobius"/>
    </source>
</evidence>
<feature type="transmembrane region" description="Helical" evidence="18">
    <location>
        <begin position="73"/>
        <end position="92"/>
    </location>
</feature>
<evidence type="ECO:0000256" key="10">
    <source>
        <dbReference type="ARBA" id="ARBA00022723"/>
    </source>
</evidence>
<keyword evidence="10" id="KW-0479">Metal-binding</keyword>
<protein>
    <recommendedName>
        <fullName evidence="6">dolichyl-phosphooligosaccharide-protein glycotransferase</fullName>
        <ecNumber evidence="6">2.4.99.21</ecNumber>
    </recommendedName>
    <alternativeName>
        <fullName evidence="15">Oligosaccharyl transferase</fullName>
    </alternativeName>
</protein>
<keyword evidence="9 18" id="KW-0812">Transmembrane</keyword>
<reference evidence="22" key="1">
    <citation type="submission" date="2014-12" db="EMBL/GenBank/DDBJ databases">
        <authorList>
            <person name="Huang H.-H."/>
            <person name="Chen S.-C."/>
            <person name="Lai M.-C."/>
        </authorList>
    </citation>
    <scope>NUCLEOTIDE SEQUENCE</scope>
    <source>
        <strain evidence="22">K1F9705b</strain>
    </source>
</reference>
<dbReference type="InterPro" id="IPR054479">
    <property type="entry name" value="AglB-like_core"/>
</dbReference>
<feature type="domain" description="Oligosaccharyl transferase STT3 N-terminal" evidence="19">
    <location>
        <begin position="38"/>
        <end position="430"/>
    </location>
</feature>
<evidence type="ECO:0000256" key="2">
    <source>
        <dbReference type="ARBA" id="ARBA00001946"/>
    </source>
</evidence>
<evidence type="ECO:0000256" key="4">
    <source>
        <dbReference type="ARBA" id="ARBA00004922"/>
    </source>
</evidence>
<dbReference type="GO" id="GO:0004576">
    <property type="term" value="F:oligosaccharyl transferase activity"/>
    <property type="evidence" value="ECO:0007669"/>
    <property type="project" value="InterPro"/>
</dbReference>
<dbReference type="InterPro" id="IPR041154">
    <property type="entry name" value="AglB_P1"/>
</dbReference>
<evidence type="ECO:0000313" key="22">
    <source>
        <dbReference type="EMBL" id="MBR1368158.1"/>
    </source>
</evidence>
<proteinExistence type="inferred from homology"/>
<feature type="transmembrane region" description="Helical" evidence="18">
    <location>
        <begin position="158"/>
        <end position="176"/>
    </location>
</feature>
<gene>
    <name evidence="22" type="ORF">RJ53_01085</name>
</gene>
<evidence type="ECO:0000259" key="21">
    <source>
        <dbReference type="Pfam" id="PF22627"/>
    </source>
</evidence>
<dbReference type="Pfam" id="PF18079">
    <property type="entry name" value="AglB_L1"/>
    <property type="match status" value="1"/>
</dbReference>
<evidence type="ECO:0000256" key="8">
    <source>
        <dbReference type="ARBA" id="ARBA00022679"/>
    </source>
</evidence>
<evidence type="ECO:0000256" key="17">
    <source>
        <dbReference type="SAM" id="MobiDB-lite"/>
    </source>
</evidence>
<feature type="region of interest" description="Disordered" evidence="17">
    <location>
        <begin position="455"/>
        <end position="487"/>
    </location>
</feature>
<feature type="transmembrane region" description="Helical" evidence="18">
    <location>
        <begin position="99"/>
        <end position="122"/>
    </location>
</feature>
<comment type="catalytic activity">
    <reaction evidence="16">
        <text>an archaeal dolichyl phosphooligosaccharide + [protein]-L-asparagine = an archaeal dolichyl phosphate + a glycoprotein with the oligosaccharide chain attached by N-beta-D-glycosyl linkage to a protein L-asparagine.</text>
        <dbReference type="EC" id="2.4.99.21"/>
    </reaction>
</comment>
<evidence type="ECO:0000256" key="14">
    <source>
        <dbReference type="ARBA" id="ARBA00023211"/>
    </source>
</evidence>
<comment type="cofactor">
    <cofactor evidence="1">
        <name>Mn(2+)</name>
        <dbReference type="ChEBI" id="CHEBI:29035"/>
    </cofactor>
</comment>
<comment type="pathway">
    <text evidence="4">Protein modification; protein glycosylation.</text>
</comment>
<evidence type="ECO:0000256" key="7">
    <source>
        <dbReference type="ARBA" id="ARBA00022676"/>
    </source>
</evidence>
<keyword evidence="23" id="KW-1185">Reference proteome</keyword>
<evidence type="ECO:0000313" key="23">
    <source>
        <dbReference type="Proteomes" id="UP000730161"/>
    </source>
</evidence>
<feature type="transmembrane region" description="Helical" evidence="18">
    <location>
        <begin position="362"/>
        <end position="383"/>
    </location>
</feature>
<keyword evidence="12 18" id="KW-1133">Transmembrane helix</keyword>
<evidence type="ECO:0000256" key="9">
    <source>
        <dbReference type="ARBA" id="ARBA00022692"/>
    </source>
</evidence>
<dbReference type="GO" id="GO:0046872">
    <property type="term" value="F:metal ion binding"/>
    <property type="evidence" value="ECO:0007669"/>
    <property type="project" value="UniProtKB-KW"/>
</dbReference>
<keyword evidence="8" id="KW-0808">Transferase</keyword>
<dbReference type="Pfam" id="PF22627">
    <property type="entry name" value="AglB_core-like"/>
    <property type="match status" value="1"/>
</dbReference>